<dbReference type="PANTHER" id="PTHR30250">
    <property type="entry name" value="PST FAMILY PREDICTED COLANIC ACID TRANSPORTER"/>
    <property type="match status" value="1"/>
</dbReference>
<dbReference type="InterPro" id="IPR050833">
    <property type="entry name" value="Poly_Biosynth_Transport"/>
</dbReference>
<dbReference type="GO" id="GO:0005886">
    <property type="term" value="C:plasma membrane"/>
    <property type="evidence" value="ECO:0007669"/>
    <property type="project" value="UniProtKB-SubCell"/>
</dbReference>
<dbReference type="STRING" id="1095776.SAMN04515672_2781"/>
<feature type="region of interest" description="Disordered" evidence="6">
    <location>
        <begin position="1"/>
        <end position="51"/>
    </location>
</feature>
<evidence type="ECO:0000256" key="5">
    <source>
        <dbReference type="ARBA" id="ARBA00023136"/>
    </source>
</evidence>
<evidence type="ECO:0000256" key="4">
    <source>
        <dbReference type="ARBA" id="ARBA00022989"/>
    </source>
</evidence>
<reference evidence="9" key="1">
    <citation type="submission" date="2016-10" db="EMBL/GenBank/DDBJ databases">
        <authorList>
            <person name="Varghese N."/>
            <person name="Submissions S."/>
        </authorList>
    </citation>
    <scope>NUCLEOTIDE SEQUENCE [LARGE SCALE GENOMIC DNA]</scope>
    <source>
        <strain evidence="9">B4,CECT 8067,JCM 17497</strain>
    </source>
</reference>
<feature type="transmembrane region" description="Helical" evidence="7">
    <location>
        <begin position="310"/>
        <end position="331"/>
    </location>
</feature>
<feature type="transmembrane region" description="Helical" evidence="7">
    <location>
        <begin position="89"/>
        <end position="112"/>
    </location>
</feature>
<keyword evidence="4 7" id="KW-1133">Transmembrane helix</keyword>
<dbReference type="CDD" id="cd13128">
    <property type="entry name" value="MATE_Wzx_like"/>
    <property type="match status" value="1"/>
</dbReference>
<dbReference type="Proteomes" id="UP000198882">
    <property type="component" value="Unassembled WGS sequence"/>
</dbReference>
<name>A0A1G9ALT8_9EURY</name>
<feature type="transmembrane region" description="Helical" evidence="7">
    <location>
        <begin position="416"/>
        <end position="438"/>
    </location>
</feature>
<keyword evidence="2" id="KW-1003">Cell membrane</keyword>
<dbReference type="PANTHER" id="PTHR30250:SF11">
    <property type="entry name" value="O-ANTIGEN TRANSPORTER-RELATED"/>
    <property type="match status" value="1"/>
</dbReference>
<dbReference type="Pfam" id="PF13440">
    <property type="entry name" value="Polysacc_synt_3"/>
    <property type="match status" value="1"/>
</dbReference>
<sequence length="546" mass="58231">MTDGDSGSDRDSDPGRDDGVDPDEGSDGGLGLGPDADTESESDPNSDRDEGISTLAKQGSITFVGNLINGALGFAIVMLMTRFVSPSVYGLFVLATSVILFMQVFANLGLPLAIDYFVPQYLDDDEHGKAKGVIVQVTATVLITSSLVAFALALSATYIADLFQEPAMGIGLLLLSVTIPMLAIYNVLLTSYYSIKKLQYRVIMRDIVRPIVRFVVTAGLLLVGYGLLGLIAGYVVGLFVAITIGAAVFVYKAWGLLTAEIELVAPAPLVKYSVPLAMTSVVFVLMGHVDYFVLGFFLDSDDVGIYRVGYMLGSGLMIIFNSLSPVFKPLIAETRDDIDLVEERFRIMARWIAAITLPVAIFLSLGASSYLAVLYTPQYAEANTIVALLAAAFLFNVTFGGPDGSLLQGLGYSRVVFGNTLVLFGTNFLVSFTLVPFIGIEGAAIGSAAALFLVGCLTLVEIYYFDGIHPFTRDFAKVVGAGVPAAIAGAPIVYFLESDAIIVALLPIVVVGTYLLTLIATDAFTDADAQMAAEFSPTLRKWIPSR</sequence>
<feature type="transmembrane region" description="Helical" evidence="7">
    <location>
        <begin position="172"/>
        <end position="195"/>
    </location>
</feature>
<evidence type="ECO:0000313" key="8">
    <source>
        <dbReference type="EMBL" id="SDK27774.1"/>
    </source>
</evidence>
<feature type="compositionally biased region" description="Basic and acidic residues" evidence="6">
    <location>
        <begin position="7"/>
        <end position="19"/>
    </location>
</feature>
<protein>
    <submittedName>
        <fullName evidence="8">Membrane protein involved in the export of O-antigen and teichoic acid</fullName>
    </submittedName>
</protein>
<evidence type="ECO:0000256" key="2">
    <source>
        <dbReference type="ARBA" id="ARBA00022475"/>
    </source>
</evidence>
<evidence type="ECO:0000256" key="6">
    <source>
        <dbReference type="SAM" id="MobiDB-lite"/>
    </source>
</evidence>
<evidence type="ECO:0000256" key="7">
    <source>
        <dbReference type="SAM" id="Phobius"/>
    </source>
</evidence>
<accession>A0A1G9ALT8</accession>
<organism evidence="8 9">
    <name type="scientific">Natronorubrum texcoconense</name>
    <dbReference type="NCBI Taxonomy" id="1095776"/>
    <lineage>
        <taxon>Archaea</taxon>
        <taxon>Methanobacteriati</taxon>
        <taxon>Methanobacteriota</taxon>
        <taxon>Stenosarchaea group</taxon>
        <taxon>Halobacteria</taxon>
        <taxon>Halobacteriales</taxon>
        <taxon>Natrialbaceae</taxon>
        <taxon>Natronorubrum</taxon>
    </lineage>
</organism>
<dbReference type="EMBL" id="FNFE01000003">
    <property type="protein sequence ID" value="SDK27774.1"/>
    <property type="molecule type" value="Genomic_DNA"/>
</dbReference>
<feature type="transmembrane region" description="Helical" evidence="7">
    <location>
        <begin position="500"/>
        <end position="521"/>
    </location>
</feature>
<evidence type="ECO:0000313" key="9">
    <source>
        <dbReference type="Proteomes" id="UP000198882"/>
    </source>
</evidence>
<feature type="transmembrane region" description="Helical" evidence="7">
    <location>
        <begin position="133"/>
        <end position="160"/>
    </location>
</feature>
<dbReference type="RefSeq" id="WP_090307574.1">
    <property type="nucleotide sequence ID" value="NZ_FNFE01000003.1"/>
</dbReference>
<keyword evidence="3 7" id="KW-0812">Transmembrane</keyword>
<dbReference type="AlphaFoldDB" id="A0A1G9ALT8"/>
<feature type="transmembrane region" description="Helical" evidence="7">
    <location>
        <begin position="444"/>
        <end position="463"/>
    </location>
</feature>
<gene>
    <name evidence="8" type="ORF">SAMN04515672_2781</name>
</gene>
<keyword evidence="9" id="KW-1185">Reference proteome</keyword>
<keyword evidence="5 7" id="KW-0472">Membrane</keyword>
<feature type="transmembrane region" description="Helical" evidence="7">
    <location>
        <begin position="231"/>
        <end position="251"/>
    </location>
</feature>
<comment type="subcellular location">
    <subcellularLocation>
        <location evidence="1">Cell membrane</location>
        <topology evidence="1">Multi-pass membrane protein</topology>
    </subcellularLocation>
</comment>
<proteinExistence type="predicted"/>
<feature type="transmembrane region" description="Helical" evidence="7">
    <location>
        <begin position="351"/>
        <end position="373"/>
    </location>
</feature>
<feature type="transmembrane region" description="Helical" evidence="7">
    <location>
        <begin position="385"/>
        <end position="404"/>
    </location>
</feature>
<feature type="transmembrane region" description="Helical" evidence="7">
    <location>
        <begin position="63"/>
        <end position="83"/>
    </location>
</feature>
<evidence type="ECO:0000256" key="1">
    <source>
        <dbReference type="ARBA" id="ARBA00004651"/>
    </source>
</evidence>
<feature type="transmembrane region" description="Helical" evidence="7">
    <location>
        <begin position="272"/>
        <end position="298"/>
    </location>
</feature>
<feature type="transmembrane region" description="Helical" evidence="7">
    <location>
        <begin position="475"/>
        <end position="494"/>
    </location>
</feature>
<feature type="transmembrane region" description="Helical" evidence="7">
    <location>
        <begin position="207"/>
        <end position="225"/>
    </location>
</feature>
<evidence type="ECO:0000256" key="3">
    <source>
        <dbReference type="ARBA" id="ARBA00022692"/>
    </source>
</evidence>